<dbReference type="Gene3D" id="2.60.220.50">
    <property type="match status" value="1"/>
</dbReference>
<keyword evidence="6" id="KW-0732">Signal</keyword>
<dbReference type="GO" id="GO:0016020">
    <property type="term" value="C:membrane"/>
    <property type="evidence" value="ECO:0007669"/>
    <property type="project" value="UniProtKB-SubCell"/>
</dbReference>
<feature type="transmembrane region" description="Helical" evidence="5">
    <location>
        <begin position="656"/>
        <end position="677"/>
    </location>
</feature>
<dbReference type="Proteomes" id="UP000515162">
    <property type="component" value="Chromosome 3R"/>
</dbReference>
<feature type="signal peptide" evidence="6">
    <location>
        <begin position="1"/>
        <end position="17"/>
    </location>
</feature>
<evidence type="ECO:0000256" key="3">
    <source>
        <dbReference type="ARBA" id="ARBA00022989"/>
    </source>
</evidence>
<dbReference type="GO" id="GO:0007166">
    <property type="term" value="P:cell surface receptor signaling pathway"/>
    <property type="evidence" value="ECO:0007669"/>
    <property type="project" value="InterPro"/>
</dbReference>
<keyword evidence="3 5" id="KW-1133">Transmembrane helix</keyword>
<keyword evidence="4 5" id="KW-0472">Membrane</keyword>
<evidence type="ECO:0000256" key="5">
    <source>
        <dbReference type="SAM" id="Phobius"/>
    </source>
</evidence>
<feature type="transmembrane region" description="Helical" evidence="5">
    <location>
        <begin position="689"/>
        <end position="710"/>
    </location>
</feature>
<evidence type="ECO:0000256" key="2">
    <source>
        <dbReference type="ARBA" id="ARBA00022692"/>
    </source>
</evidence>
<keyword evidence="2 5" id="KW-0812">Transmembrane</keyword>
<dbReference type="AlphaFoldDB" id="A0A6P8KH50"/>
<keyword evidence="8" id="KW-1185">Reference proteome</keyword>
<reference evidence="9" key="1">
    <citation type="submission" date="2025-08" db="UniProtKB">
        <authorList>
            <consortium name="RefSeq"/>
        </authorList>
    </citation>
    <scope>IDENTIFICATION</scope>
    <source>
        <strain evidence="9">Mau12</strain>
        <tissue evidence="9">Whole Body</tissue>
    </source>
</reference>
<feature type="transmembrane region" description="Helical" evidence="5">
    <location>
        <begin position="464"/>
        <end position="487"/>
    </location>
</feature>
<dbReference type="SUPFAM" id="SSF81321">
    <property type="entry name" value="Family A G protein-coupled receptor-like"/>
    <property type="match status" value="1"/>
</dbReference>
<keyword evidence="9" id="KW-0675">Receptor</keyword>
<dbReference type="FunFam" id="1.20.1070.10:FF:000290">
    <property type="entry name" value="GG11888"/>
    <property type="match status" value="1"/>
</dbReference>
<dbReference type="FunFam" id="2.60.220.50:FF:000038">
    <property type="entry name" value="RE14222p"/>
    <property type="match status" value="1"/>
</dbReference>
<dbReference type="InterPro" id="IPR000832">
    <property type="entry name" value="GPCR_2_secretin-like"/>
</dbReference>
<name>A0A6P8KH50_DROMA</name>
<dbReference type="Pfam" id="PF00002">
    <property type="entry name" value="7tm_2"/>
    <property type="match status" value="1"/>
</dbReference>
<comment type="subcellular location">
    <subcellularLocation>
        <location evidence="1">Membrane</location>
        <topology evidence="1">Multi-pass membrane protein</topology>
    </subcellularLocation>
</comment>
<accession>A0A6P8KH50</accession>
<evidence type="ECO:0000313" key="8">
    <source>
        <dbReference type="Proteomes" id="UP000515162"/>
    </source>
</evidence>
<dbReference type="GeneID" id="117145460"/>
<dbReference type="CDD" id="cd15040">
    <property type="entry name" value="7tmB2_Adhesion"/>
    <property type="match status" value="1"/>
</dbReference>
<feature type="transmembrane region" description="Helical" evidence="5">
    <location>
        <begin position="616"/>
        <end position="644"/>
    </location>
</feature>
<evidence type="ECO:0000259" key="7">
    <source>
        <dbReference type="PROSITE" id="PS50261"/>
    </source>
</evidence>
<evidence type="ECO:0000256" key="4">
    <source>
        <dbReference type="ARBA" id="ARBA00023136"/>
    </source>
</evidence>
<feature type="transmembrane region" description="Helical" evidence="5">
    <location>
        <begin position="574"/>
        <end position="596"/>
    </location>
</feature>
<feature type="domain" description="G-protein coupled receptors family 2 profile 2" evidence="7">
    <location>
        <begin position="462"/>
        <end position="712"/>
    </location>
</feature>
<dbReference type="PANTHER" id="PTHR47767:SF1">
    <property type="entry name" value="ADHESION G PROTEIN-COUPLED RECEPTOR G7"/>
    <property type="match status" value="1"/>
</dbReference>
<feature type="transmembrane region" description="Helical" evidence="5">
    <location>
        <begin position="499"/>
        <end position="519"/>
    </location>
</feature>
<evidence type="ECO:0000256" key="6">
    <source>
        <dbReference type="SAM" id="SignalP"/>
    </source>
</evidence>
<evidence type="ECO:0000313" key="9">
    <source>
        <dbReference type="RefSeq" id="XP_033167022.1"/>
    </source>
</evidence>
<dbReference type="InterPro" id="IPR046338">
    <property type="entry name" value="GAIN_dom_sf"/>
</dbReference>
<dbReference type="GO" id="GO:0004930">
    <property type="term" value="F:G protein-coupled receptor activity"/>
    <property type="evidence" value="ECO:0007669"/>
    <property type="project" value="InterPro"/>
</dbReference>
<protein>
    <submittedName>
        <fullName evidence="9">Adhesion G-protein coupled receptor G2</fullName>
    </submittedName>
</protein>
<proteinExistence type="predicted"/>
<dbReference type="PANTHER" id="PTHR47767">
    <property type="entry name" value="ADHESION G PROTEIN-COUPLED RECEPTOR G7"/>
    <property type="match status" value="1"/>
</dbReference>
<dbReference type="InterPro" id="IPR017981">
    <property type="entry name" value="GPCR_2-like_7TM"/>
</dbReference>
<dbReference type="Gene3D" id="1.20.1070.10">
    <property type="entry name" value="Rhodopsin 7-helix transmembrane proteins"/>
    <property type="match status" value="1"/>
</dbReference>
<dbReference type="InterPro" id="IPR053066">
    <property type="entry name" value="ADGR_G7"/>
</dbReference>
<organism evidence="8 9">
    <name type="scientific">Drosophila mauritiana</name>
    <name type="common">Fruit fly</name>
    <dbReference type="NCBI Taxonomy" id="7226"/>
    <lineage>
        <taxon>Eukaryota</taxon>
        <taxon>Metazoa</taxon>
        <taxon>Ecdysozoa</taxon>
        <taxon>Arthropoda</taxon>
        <taxon>Hexapoda</taxon>
        <taxon>Insecta</taxon>
        <taxon>Pterygota</taxon>
        <taxon>Neoptera</taxon>
        <taxon>Endopterygota</taxon>
        <taxon>Diptera</taxon>
        <taxon>Brachycera</taxon>
        <taxon>Muscomorpha</taxon>
        <taxon>Ephydroidea</taxon>
        <taxon>Drosophilidae</taxon>
        <taxon>Drosophila</taxon>
        <taxon>Sophophora</taxon>
    </lineage>
</organism>
<sequence>MLLFLWWIAGYIILVSGGTNPPPYGLDQPNVARCLDYCHLKNLRFLLCVDADGQLSHNPYKDCNRGFCKAEDFELEYETEEGKEKRINRVEKTRVGQKANLRDLCLNERGIPIRRRCQIRNGNRVWQSLDHVTCRSAPELSSSINLLAVKSPPDMISQLSNLLTQTQEKLAAADVFSISEIFDSLVKKPERNAAVVGDLMKICQKVMTTDNETLRVSADANATNALLSNFEDYLDELSPTILKLNSTIFANSTEFTFHPFFDMGVIVLKTSELRVFFVDPEVRNVSGIVNFSGGNTSHFEMLHLSDNEEDIRSMENLESAVFIPEKLWSQLKKKGASYLVFKVYTRDALFVETEEEVKRRPTSNVISITIPGLNDNKLPGKLPFFLRNAKANETQFEGGCGYWNYETWLSDGISTCGVGSLEASSHPVILCHADHLTQFTFLLGVSKMQAGVDTNEDDDHSLDVITNVGLTLSLLGLLMIFITAAVFKSFRTLASTKILLNLCAALGLQLLFFLILSQSHLLEQLEQSESERCTLVGAVMQYLLLVVFSWMFIIGFLQYQRYVRVIGVNHPRHYILMSAVAAWSLPLIPTLLVVFLEPGSYRPNNSSMDYPILCYPSGYGLSLGVILPIGVITVANAILVGYISWSVYTALFKRDLIFKQLGLFVLLFFLLGITWIFGLCTYFDFGRIFAYLFCLTATLQGFVLFLYFIVFNKENQRAWLGLCCNSSKKRNQETIQMPTDSILQGLSHSSTNSTSI</sequence>
<evidence type="ECO:0000256" key="1">
    <source>
        <dbReference type="ARBA" id="ARBA00004141"/>
    </source>
</evidence>
<dbReference type="PROSITE" id="PS50261">
    <property type="entry name" value="G_PROTEIN_RECEP_F2_4"/>
    <property type="match status" value="1"/>
</dbReference>
<dbReference type="RefSeq" id="XP_033167022.1">
    <property type="nucleotide sequence ID" value="XM_033311131.1"/>
</dbReference>
<feature type="transmembrane region" description="Helical" evidence="5">
    <location>
        <begin position="539"/>
        <end position="562"/>
    </location>
</feature>
<feature type="chain" id="PRO_5027916680" evidence="6">
    <location>
        <begin position="18"/>
        <end position="756"/>
    </location>
</feature>
<gene>
    <name evidence="9" type="primary">LOC117145460</name>
</gene>